<sequence length="63" mass="6496">MVPYGLGHAAPLPNAFSTSLPGVTFDPARQVSMVAGQPAVENPASLSQWAITWGDTQNGDTVA</sequence>
<evidence type="ECO:0000313" key="1">
    <source>
        <dbReference type="EMBL" id="GAA4490517.1"/>
    </source>
</evidence>
<dbReference type="EMBL" id="BAABHF010000016">
    <property type="protein sequence ID" value="GAA4490517.1"/>
    <property type="molecule type" value="Genomic_DNA"/>
</dbReference>
<organism evidence="1 2">
    <name type="scientific">Actinoallomurus oryzae</name>
    <dbReference type="NCBI Taxonomy" id="502180"/>
    <lineage>
        <taxon>Bacteria</taxon>
        <taxon>Bacillati</taxon>
        <taxon>Actinomycetota</taxon>
        <taxon>Actinomycetes</taxon>
        <taxon>Streptosporangiales</taxon>
        <taxon>Thermomonosporaceae</taxon>
        <taxon>Actinoallomurus</taxon>
    </lineage>
</organism>
<protein>
    <submittedName>
        <fullName evidence="1">Uncharacterized protein</fullName>
    </submittedName>
</protein>
<proteinExistence type="predicted"/>
<keyword evidence="2" id="KW-1185">Reference proteome</keyword>
<reference evidence="2" key="1">
    <citation type="journal article" date="2019" name="Int. J. Syst. Evol. Microbiol.">
        <title>The Global Catalogue of Microorganisms (GCM) 10K type strain sequencing project: providing services to taxonomists for standard genome sequencing and annotation.</title>
        <authorList>
            <consortium name="The Broad Institute Genomics Platform"/>
            <consortium name="The Broad Institute Genome Sequencing Center for Infectious Disease"/>
            <person name="Wu L."/>
            <person name="Ma J."/>
        </authorList>
    </citation>
    <scope>NUCLEOTIDE SEQUENCE [LARGE SCALE GENOMIC DNA]</scope>
    <source>
        <strain evidence="2">JCM 17933</strain>
    </source>
</reference>
<dbReference type="Proteomes" id="UP001500503">
    <property type="component" value="Unassembled WGS sequence"/>
</dbReference>
<comment type="caution">
    <text evidence="1">The sequence shown here is derived from an EMBL/GenBank/DDBJ whole genome shotgun (WGS) entry which is preliminary data.</text>
</comment>
<accession>A0ABP8PSE3</accession>
<name>A0ABP8PSE3_9ACTN</name>
<gene>
    <name evidence="1" type="ORF">GCM10023191_022800</name>
</gene>
<dbReference type="RefSeq" id="WP_345461339.1">
    <property type="nucleotide sequence ID" value="NZ_BAABHF010000016.1"/>
</dbReference>
<evidence type="ECO:0000313" key="2">
    <source>
        <dbReference type="Proteomes" id="UP001500503"/>
    </source>
</evidence>